<gene>
    <name evidence="11" type="ORF">Dbus_chrXg114</name>
</gene>
<dbReference type="Proteomes" id="UP000494163">
    <property type="component" value="Chromosome X"/>
</dbReference>
<feature type="signal peptide" evidence="10">
    <location>
        <begin position="1"/>
        <end position="29"/>
    </location>
</feature>
<evidence type="ECO:0000256" key="2">
    <source>
        <dbReference type="ARBA" id="ARBA00022622"/>
    </source>
</evidence>
<dbReference type="InterPro" id="IPR050975">
    <property type="entry name" value="Sleep_regulator"/>
</dbReference>
<keyword evidence="6 9" id="KW-0472">Membrane</keyword>
<keyword evidence="5 9" id="KW-1133">Transmembrane helix</keyword>
<dbReference type="CDD" id="cd23590">
    <property type="entry name" value="TFP_LU_ECD_Bou"/>
    <property type="match status" value="1"/>
</dbReference>
<dbReference type="EMBL" id="CP012528">
    <property type="protein sequence ID" value="ALC48258.1"/>
    <property type="molecule type" value="Genomic_DNA"/>
</dbReference>
<feature type="transmembrane region" description="Helical" evidence="9">
    <location>
        <begin position="131"/>
        <end position="148"/>
    </location>
</feature>
<sequence length="150" mass="16714">MSTSSSLCNLLLAALLLLCCGGWLRLSDAIECYVCDASDTTNPFQCGEWFERFDMPDIQPQNCSNVHGATFCVKHVGRFEGGIGAKRFCSSKDLGNYCDYVRNKGDRMDYRSCIYTCDTDGCNAATQLTNAHYWGVALPLLLLLLAIWQR</sequence>
<evidence type="ECO:0000256" key="7">
    <source>
        <dbReference type="ARBA" id="ARBA00023180"/>
    </source>
</evidence>
<accession>A0A0M4ELF1</accession>
<evidence type="ECO:0000256" key="4">
    <source>
        <dbReference type="ARBA" id="ARBA00022729"/>
    </source>
</evidence>
<evidence type="ECO:0000256" key="1">
    <source>
        <dbReference type="ARBA" id="ARBA00004589"/>
    </source>
</evidence>
<keyword evidence="7" id="KW-0325">Glycoprotein</keyword>
<evidence type="ECO:0000313" key="11">
    <source>
        <dbReference type="EMBL" id="ALC48258.1"/>
    </source>
</evidence>
<evidence type="ECO:0000313" key="12">
    <source>
        <dbReference type="Proteomes" id="UP000494163"/>
    </source>
</evidence>
<name>A0A0M4ELF1_DROBS</name>
<evidence type="ECO:0000256" key="9">
    <source>
        <dbReference type="SAM" id="Phobius"/>
    </source>
</evidence>
<evidence type="ECO:0000256" key="5">
    <source>
        <dbReference type="ARBA" id="ARBA00022989"/>
    </source>
</evidence>
<dbReference type="GO" id="GO:0030431">
    <property type="term" value="P:sleep"/>
    <property type="evidence" value="ECO:0007669"/>
    <property type="project" value="InterPro"/>
</dbReference>
<comment type="subcellular location">
    <subcellularLocation>
        <location evidence="1">Membrane</location>
        <topology evidence="1">Lipid-anchor</topology>
        <topology evidence="1">GPI-anchor</topology>
    </subcellularLocation>
</comment>
<keyword evidence="3 9" id="KW-0812">Transmembrane</keyword>
<protein>
    <submittedName>
        <fullName evidence="11">Bou</fullName>
    </submittedName>
</protein>
<keyword evidence="12" id="KW-1185">Reference proteome</keyword>
<dbReference type="PANTHER" id="PTHR33562:SF18">
    <property type="entry name" value="BOUDIN-RELATED"/>
    <property type="match status" value="1"/>
</dbReference>
<keyword evidence="4 10" id="KW-0732">Signal</keyword>
<evidence type="ECO:0000256" key="8">
    <source>
        <dbReference type="ARBA" id="ARBA00023288"/>
    </source>
</evidence>
<reference evidence="11 12" key="1">
    <citation type="submission" date="2015-08" db="EMBL/GenBank/DDBJ databases">
        <title>Ancestral chromatin configuration constrains chromatin evolution on differentiating sex chromosomes in Drosophila.</title>
        <authorList>
            <person name="Zhou Q."/>
            <person name="Bachtrog D."/>
        </authorList>
    </citation>
    <scope>NUCLEOTIDE SEQUENCE [LARGE SCALE GENOMIC DNA]</scope>
    <source>
        <tissue evidence="11">Whole larvae</tissue>
    </source>
</reference>
<proteinExistence type="predicted"/>
<evidence type="ECO:0000256" key="3">
    <source>
        <dbReference type="ARBA" id="ARBA00022692"/>
    </source>
</evidence>
<keyword evidence="2" id="KW-0336">GPI-anchor</keyword>
<dbReference type="AlphaFoldDB" id="A0A0M4ELF1"/>
<dbReference type="InterPro" id="IPR031424">
    <property type="entry name" value="QVR-like"/>
</dbReference>
<dbReference type="OrthoDB" id="8188641at2759"/>
<dbReference type="Pfam" id="PF17064">
    <property type="entry name" value="QVR"/>
    <property type="match status" value="1"/>
</dbReference>
<dbReference type="GO" id="GO:0032222">
    <property type="term" value="P:regulation of synaptic transmission, cholinergic"/>
    <property type="evidence" value="ECO:0007669"/>
    <property type="project" value="InterPro"/>
</dbReference>
<keyword evidence="8" id="KW-0449">Lipoprotein</keyword>
<evidence type="ECO:0000256" key="6">
    <source>
        <dbReference type="ARBA" id="ARBA00023136"/>
    </source>
</evidence>
<dbReference type="STRING" id="30019.A0A0M4ELF1"/>
<dbReference type="OMA" id="YDIPDIQ"/>
<organism evidence="11 12">
    <name type="scientific">Drosophila busckii</name>
    <name type="common">Fruit fly</name>
    <dbReference type="NCBI Taxonomy" id="30019"/>
    <lineage>
        <taxon>Eukaryota</taxon>
        <taxon>Metazoa</taxon>
        <taxon>Ecdysozoa</taxon>
        <taxon>Arthropoda</taxon>
        <taxon>Hexapoda</taxon>
        <taxon>Insecta</taxon>
        <taxon>Pterygota</taxon>
        <taxon>Neoptera</taxon>
        <taxon>Endopterygota</taxon>
        <taxon>Diptera</taxon>
        <taxon>Brachycera</taxon>
        <taxon>Muscomorpha</taxon>
        <taxon>Ephydroidea</taxon>
        <taxon>Drosophilidae</taxon>
        <taxon>Drosophila</taxon>
    </lineage>
</organism>
<feature type="chain" id="PRO_5005793361" evidence="10">
    <location>
        <begin position="30"/>
        <end position="150"/>
    </location>
</feature>
<dbReference type="PANTHER" id="PTHR33562">
    <property type="entry name" value="ATILLA, ISOFORM B-RELATED-RELATED"/>
    <property type="match status" value="1"/>
</dbReference>
<dbReference type="GO" id="GO:0098552">
    <property type="term" value="C:side of membrane"/>
    <property type="evidence" value="ECO:0007669"/>
    <property type="project" value="UniProtKB-KW"/>
</dbReference>
<evidence type="ECO:0000256" key="10">
    <source>
        <dbReference type="SAM" id="SignalP"/>
    </source>
</evidence>